<evidence type="ECO:0000256" key="8">
    <source>
        <dbReference type="ARBA" id="ARBA00022840"/>
    </source>
</evidence>
<dbReference type="AlphaFoldDB" id="G8JQP0"/>
<dbReference type="STRING" id="931890.G8JQP0"/>
<dbReference type="FunFam" id="3.40.50.620:FF:000115">
    <property type="entry name" value="tRNA-specific 2-thiouridylase MnmA"/>
    <property type="match status" value="1"/>
</dbReference>
<evidence type="ECO:0000256" key="2">
    <source>
        <dbReference type="ARBA" id="ARBA00006191"/>
    </source>
</evidence>
<accession>G8JQP0</accession>
<comment type="similarity">
    <text evidence="2">Belongs to the MnmA/TRMU family.</text>
</comment>
<dbReference type="FunCoup" id="G8JQP0">
    <property type="interactions" value="366"/>
</dbReference>
<dbReference type="Gene3D" id="2.40.30.10">
    <property type="entry name" value="Translation factors"/>
    <property type="match status" value="1"/>
</dbReference>
<gene>
    <name evidence="14" type="ordered locus">Ecym_3551</name>
</gene>
<keyword evidence="7" id="KW-0547">Nucleotide-binding</keyword>
<dbReference type="OrthoDB" id="3685at2759"/>
<organism evidence="14 15">
    <name type="scientific">Eremothecium cymbalariae (strain CBS 270.75 / DBVPG 7215 / KCTC 17166 / NRRL Y-17582)</name>
    <name type="common">Yeast</name>
    <dbReference type="NCBI Taxonomy" id="931890"/>
    <lineage>
        <taxon>Eukaryota</taxon>
        <taxon>Fungi</taxon>
        <taxon>Dikarya</taxon>
        <taxon>Ascomycota</taxon>
        <taxon>Saccharomycotina</taxon>
        <taxon>Saccharomycetes</taxon>
        <taxon>Saccharomycetales</taxon>
        <taxon>Saccharomycetaceae</taxon>
        <taxon>Eremothecium</taxon>
    </lineage>
</organism>
<evidence type="ECO:0000256" key="10">
    <source>
        <dbReference type="ARBA" id="ARBA00023157"/>
    </source>
</evidence>
<dbReference type="InterPro" id="IPR004506">
    <property type="entry name" value="MnmA-like"/>
</dbReference>
<dbReference type="HOGENOM" id="CLU_035188_1_0_1"/>
<dbReference type="EC" id="2.8.1.14" evidence="3"/>
<evidence type="ECO:0000259" key="13">
    <source>
        <dbReference type="Pfam" id="PF20259"/>
    </source>
</evidence>
<dbReference type="NCBIfam" id="NF001138">
    <property type="entry name" value="PRK00143.1"/>
    <property type="match status" value="1"/>
</dbReference>
<proteinExistence type="inferred from homology"/>
<evidence type="ECO:0000313" key="15">
    <source>
        <dbReference type="Proteomes" id="UP000006790"/>
    </source>
</evidence>
<feature type="domain" description="tRNA-specific 2-thiouridylase MnmA-like C-terminal" evidence="12">
    <location>
        <begin position="351"/>
        <end position="406"/>
    </location>
</feature>
<dbReference type="FunFam" id="2.30.30.280:FF:000001">
    <property type="entry name" value="tRNA-specific 2-thiouridylase MnmA"/>
    <property type="match status" value="1"/>
</dbReference>
<comment type="function">
    <text evidence="1">Catalyzes the 2-thiolation of uridine at the wobble position (U34) of mitochondrial tRNA(Lys), tRNA(Glu) and tRNA(Gln). Required for the formation of 5-taurinomethyl-2-thiouridine (tm5s2U) of mitochondrial tRNA(Lys), tRNA(Glu), and tRNA(Gln) at the wobble position. ATP is required to activate the C2 atom of the wobble base.</text>
</comment>
<dbReference type="GO" id="GO:0000049">
    <property type="term" value="F:tRNA binding"/>
    <property type="evidence" value="ECO:0007669"/>
    <property type="project" value="UniProtKB-KW"/>
</dbReference>
<keyword evidence="15" id="KW-1185">Reference proteome</keyword>
<dbReference type="GO" id="GO:0005524">
    <property type="term" value="F:ATP binding"/>
    <property type="evidence" value="ECO:0007669"/>
    <property type="project" value="UniProtKB-KW"/>
</dbReference>
<dbReference type="GO" id="GO:0103016">
    <property type="term" value="F:tRNA-uridine 2-sulfurtransferase activity"/>
    <property type="evidence" value="ECO:0007669"/>
    <property type="project" value="EnsemblFungi"/>
</dbReference>
<dbReference type="InterPro" id="IPR014729">
    <property type="entry name" value="Rossmann-like_a/b/a_fold"/>
</dbReference>
<dbReference type="InterPro" id="IPR023382">
    <property type="entry name" value="MnmA-like_central_sf"/>
</dbReference>
<name>G8JQP0_ERECY</name>
<keyword evidence="9" id="KW-0694">RNA-binding</keyword>
<evidence type="ECO:0000256" key="5">
    <source>
        <dbReference type="ARBA" id="ARBA00022679"/>
    </source>
</evidence>
<evidence type="ECO:0000256" key="11">
    <source>
        <dbReference type="ARBA" id="ARBA00049564"/>
    </source>
</evidence>
<dbReference type="InParanoid" id="G8JQP0"/>
<keyword evidence="6" id="KW-0819">tRNA processing</keyword>
<evidence type="ECO:0000259" key="12">
    <source>
        <dbReference type="Pfam" id="PF20258"/>
    </source>
</evidence>
<dbReference type="CDD" id="cd01998">
    <property type="entry name" value="MnmA_TRMU-like"/>
    <property type="match status" value="1"/>
</dbReference>
<comment type="catalytic activity">
    <reaction evidence="11">
        <text>5-taurinomethyluridine(34) in tRNA + S-sulfanyl-L-cysteinyl-[protein] + AH2 + ATP = 5-taurinomethyl-2-thiouridine(34) in tRNA + L-cysteinyl-[protein] + A + AMP + diphosphate + H(+)</text>
        <dbReference type="Rhea" id="RHEA:47040"/>
        <dbReference type="Rhea" id="RHEA-COMP:10131"/>
        <dbReference type="Rhea" id="RHEA-COMP:11726"/>
        <dbReference type="Rhea" id="RHEA-COMP:11732"/>
        <dbReference type="Rhea" id="RHEA-COMP:11733"/>
        <dbReference type="ChEBI" id="CHEBI:13193"/>
        <dbReference type="ChEBI" id="CHEBI:15378"/>
        <dbReference type="ChEBI" id="CHEBI:17499"/>
        <dbReference type="ChEBI" id="CHEBI:29950"/>
        <dbReference type="ChEBI" id="CHEBI:30616"/>
        <dbReference type="ChEBI" id="CHEBI:33019"/>
        <dbReference type="ChEBI" id="CHEBI:61963"/>
        <dbReference type="ChEBI" id="CHEBI:87171"/>
        <dbReference type="ChEBI" id="CHEBI:87172"/>
        <dbReference type="ChEBI" id="CHEBI:456215"/>
        <dbReference type="EC" id="2.8.1.14"/>
    </reaction>
</comment>
<dbReference type="InterPro" id="IPR046885">
    <property type="entry name" value="MnmA-like_C"/>
</dbReference>
<dbReference type="Pfam" id="PF20258">
    <property type="entry name" value="tRNA_Me_trans_C"/>
    <property type="match status" value="1"/>
</dbReference>
<protein>
    <recommendedName>
        <fullName evidence="3">tRNA-5-taurinomethyluridine 2-sulfurtransferase</fullName>
        <ecNumber evidence="3">2.8.1.14</ecNumber>
    </recommendedName>
</protein>
<dbReference type="SUPFAM" id="SSF52402">
    <property type="entry name" value="Adenine nucleotide alpha hydrolases-like"/>
    <property type="match status" value="1"/>
</dbReference>
<dbReference type="Gene3D" id="2.30.30.280">
    <property type="entry name" value="Adenine nucleotide alpha hydrolases-like domains"/>
    <property type="match status" value="1"/>
</dbReference>
<keyword evidence="5" id="KW-0808">Transferase</keyword>
<dbReference type="GO" id="GO:0005739">
    <property type="term" value="C:mitochondrion"/>
    <property type="evidence" value="ECO:0007669"/>
    <property type="project" value="EnsemblFungi"/>
</dbReference>
<dbReference type="OMA" id="PFYVWDL"/>
<dbReference type="KEGG" id="erc:Ecym_3551"/>
<dbReference type="EMBL" id="CP002499">
    <property type="protein sequence ID" value="AET39024.1"/>
    <property type="molecule type" value="Genomic_DNA"/>
</dbReference>
<dbReference type="Gene3D" id="3.40.50.620">
    <property type="entry name" value="HUPs"/>
    <property type="match status" value="1"/>
</dbReference>
<dbReference type="InterPro" id="IPR046884">
    <property type="entry name" value="MnmA-like_central"/>
</dbReference>
<dbReference type="Pfam" id="PF20259">
    <property type="entry name" value="tRNA_Me_trans_M"/>
    <property type="match status" value="1"/>
</dbReference>
<evidence type="ECO:0000256" key="7">
    <source>
        <dbReference type="ARBA" id="ARBA00022741"/>
    </source>
</evidence>
<evidence type="ECO:0000313" key="14">
    <source>
        <dbReference type="EMBL" id="AET39024.1"/>
    </source>
</evidence>
<dbReference type="Pfam" id="PF03054">
    <property type="entry name" value="tRNA_Me_trans"/>
    <property type="match status" value="1"/>
</dbReference>
<keyword evidence="10" id="KW-1015">Disulfide bond</keyword>
<evidence type="ECO:0000256" key="9">
    <source>
        <dbReference type="ARBA" id="ARBA00022884"/>
    </source>
</evidence>
<dbReference type="eggNOG" id="KOG2805">
    <property type="taxonomic scope" value="Eukaryota"/>
</dbReference>
<dbReference type="PANTHER" id="PTHR11933:SF5">
    <property type="entry name" value="MITOCHONDRIAL TRNA-SPECIFIC 2-THIOURIDYLASE 1"/>
    <property type="match status" value="1"/>
</dbReference>
<dbReference type="RefSeq" id="XP_003645841.1">
    <property type="nucleotide sequence ID" value="XM_003645793.1"/>
</dbReference>
<dbReference type="GeneID" id="11469152"/>
<dbReference type="GO" id="GO:1990799">
    <property type="term" value="P:mitochondrial tRNA wobble position uridine thiolation"/>
    <property type="evidence" value="ECO:0007669"/>
    <property type="project" value="EnsemblFungi"/>
</dbReference>
<dbReference type="PANTHER" id="PTHR11933">
    <property type="entry name" value="TRNA 5-METHYLAMINOMETHYL-2-THIOURIDYLATE -METHYLTRANSFERASE"/>
    <property type="match status" value="1"/>
</dbReference>
<keyword evidence="4" id="KW-0820">tRNA-binding</keyword>
<evidence type="ECO:0000256" key="6">
    <source>
        <dbReference type="ARBA" id="ARBA00022694"/>
    </source>
</evidence>
<evidence type="ECO:0000256" key="3">
    <source>
        <dbReference type="ARBA" id="ARBA00011953"/>
    </source>
</evidence>
<feature type="domain" description="tRNA-specific 2-thiouridylase MnmA-like central" evidence="13">
    <location>
        <begin position="240"/>
        <end position="312"/>
    </location>
</feature>
<evidence type="ECO:0000256" key="1">
    <source>
        <dbReference type="ARBA" id="ARBA00003986"/>
    </source>
</evidence>
<dbReference type="Proteomes" id="UP000006790">
    <property type="component" value="Chromosome 3"/>
</dbReference>
<keyword evidence="8" id="KW-0067">ATP-binding</keyword>
<sequence>MYSKFLELCSRRFLDGYRVQCSPSKFDNIIVAMSSGVDSSVCAALYAGFPNVSGIYMQNWSEQSEPISSNANNEPCYEKDWKDVKRVASHLNIPVERANFEKDYWLDVFEPMLQEYERGYTPNPDIGCNKFLKFGKLRTYLNQKYGCGNYWLVTGHYARVQIHKTTEENHLLRGYYSAKDQSYYLSQVDPAVLDSLLMPIGHLTKPEVRQWADKAGLPTASKPDSQGICFVNNSQKRFHDFLNEYLPIKRGHFISVDVLTGEKRVWGEHKGLWTYTIGQKVGLPMPQGDPRYKGAWYVSEKHMDTNDIVIVRGTDNESLYKQNVTVSNFTTIGVIKTIIHDMKDAIAKGLLYMQFRSLQDPIRVVSCKWEDRHKLTLLLSAKQRAMAPGQYCCIYLQDRVLGSGIISSTF</sequence>
<evidence type="ECO:0000256" key="4">
    <source>
        <dbReference type="ARBA" id="ARBA00022555"/>
    </source>
</evidence>
<reference evidence="15" key="1">
    <citation type="journal article" date="2012" name="G3 (Bethesda)">
        <title>Pichia sorbitophila, an interspecies yeast hybrid reveals early steps of genome resolution following polyploidization.</title>
        <authorList>
            <person name="Leh Louis V."/>
            <person name="Despons L."/>
            <person name="Friedrich A."/>
            <person name="Martin T."/>
            <person name="Durrens P."/>
            <person name="Casaregola S."/>
            <person name="Neuveglise C."/>
            <person name="Fairhead C."/>
            <person name="Marck C."/>
            <person name="Cruz J.A."/>
            <person name="Straub M.L."/>
            <person name="Kugler V."/>
            <person name="Sacerdot C."/>
            <person name="Uzunov Z."/>
            <person name="Thierry A."/>
            <person name="Weiss S."/>
            <person name="Bleykasten C."/>
            <person name="De Montigny J."/>
            <person name="Jacques N."/>
            <person name="Jung P."/>
            <person name="Lemaire M."/>
            <person name="Mallet S."/>
            <person name="Morel G."/>
            <person name="Richard G.F."/>
            <person name="Sarkar A."/>
            <person name="Savel G."/>
            <person name="Schacherer J."/>
            <person name="Seret M.L."/>
            <person name="Talla E."/>
            <person name="Samson G."/>
            <person name="Jubin C."/>
            <person name="Poulain J."/>
            <person name="Vacherie B."/>
            <person name="Barbe V."/>
            <person name="Pelletier E."/>
            <person name="Sherman D.J."/>
            <person name="Westhof E."/>
            <person name="Weissenbach J."/>
            <person name="Baret P.V."/>
            <person name="Wincker P."/>
            <person name="Gaillardin C."/>
            <person name="Dujon B."/>
            <person name="Souciet J.L."/>
        </authorList>
    </citation>
    <scope>NUCLEOTIDE SEQUENCE [LARGE SCALE GENOMIC DNA]</scope>
    <source>
        <strain evidence="15">CBS 270.75 / DBVPG 7215 / KCTC 17166 / NRRL Y-17582</strain>
    </source>
</reference>
<dbReference type="NCBIfam" id="TIGR00420">
    <property type="entry name" value="trmU"/>
    <property type="match status" value="1"/>
</dbReference>